<evidence type="ECO:0000256" key="1">
    <source>
        <dbReference type="ARBA" id="ARBA00004651"/>
    </source>
</evidence>
<keyword evidence="2" id="KW-1003">Cell membrane</keyword>
<keyword evidence="3 6" id="KW-0812">Transmembrane</keyword>
<accession>A0A4P8XYW4</accession>
<feature type="transmembrane region" description="Helical" evidence="6">
    <location>
        <begin position="215"/>
        <end position="236"/>
    </location>
</feature>
<gene>
    <name evidence="7" type="ORF">E5Z56_01045</name>
</gene>
<feature type="transmembrane region" description="Helical" evidence="6">
    <location>
        <begin position="58"/>
        <end position="78"/>
    </location>
</feature>
<sequence>MSLNVILGGLELGFIYGIMALGLYISFRIMNVPDLTTEGSFTLGLAVSAVVANENHSWLGILLAFLAGCCAGFVTGFLQTKMRIHPILAGIISMCGLYSVNLMILGSPNVNIPKDSRVFTLVDNLFDNIGLDIFGRHNAKMILSFVAVVVCVLAMIWFFRTHFGLCLRATGNNEDMVRASSINVDVSKIVALMLANGLIALSGSFIAQYQGYADISSGNGILVVGLASVIIGEAIMGKRGVTLGLISAIVGSVIYRFIITWVINSGIFTAQVIRLITAIIVAVALSIPAFKYYIARFKIKHGGGRNA</sequence>
<reference evidence="7 8" key="1">
    <citation type="submission" date="2019-04" db="EMBL/GenBank/DDBJ databases">
        <authorList>
            <person name="Embree M."/>
            <person name="Gaffney J.R."/>
        </authorList>
    </citation>
    <scope>NUCLEOTIDE SEQUENCE [LARGE SCALE GENOMIC DNA]</scope>
    <source>
        <strain evidence="7 8">JE7A12</strain>
    </source>
</reference>
<comment type="subcellular location">
    <subcellularLocation>
        <location evidence="1">Cell membrane</location>
        <topology evidence="1">Multi-pass membrane protein</topology>
    </subcellularLocation>
</comment>
<dbReference type="PANTHER" id="PTHR32196:SF69">
    <property type="entry name" value="BRANCHED-CHAIN AMINO ACID TRANSPORT SYSTEM, PERMEASE PROTEIN"/>
    <property type="match status" value="1"/>
</dbReference>
<proteinExistence type="predicted"/>
<dbReference type="PANTHER" id="PTHR32196">
    <property type="entry name" value="ABC TRANSPORTER PERMEASE PROTEIN YPHD-RELATED-RELATED"/>
    <property type="match status" value="1"/>
</dbReference>
<dbReference type="OrthoDB" id="9778389at2"/>
<feature type="transmembrane region" description="Helical" evidence="6">
    <location>
        <begin position="243"/>
        <end position="263"/>
    </location>
</feature>
<feature type="transmembrane region" description="Helical" evidence="6">
    <location>
        <begin position="189"/>
        <end position="209"/>
    </location>
</feature>
<keyword evidence="4 6" id="KW-1133">Transmembrane helix</keyword>
<evidence type="ECO:0000313" key="8">
    <source>
        <dbReference type="Proteomes" id="UP000301475"/>
    </source>
</evidence>
<evidence type="ECO:0000256" key="5">
    <source>
        <dbReference type="ARBA" id="ARBA00023136"/>
    </source>
</evidence>
<dbReference type="Pfam" id="PF02653">
    <property type="entry name" value="BPD_transp_2"/>
    <property type="match status" value="1"/>
</dbReference>
<dbReference type="GO" id="GO:0022857">
    <property type="term" value="F:transmembrane transporter activity"/>
    <property type="evidence" value="ECO:0007669"/>
    <property type="project" value="InterPro"/>
</dbReference>
<evidence type="ECO:0000313" key="7">
    <source>
        <dbReference type="EMBL" id="QCT06038.1"/>
    </source>
</evidence>
<evidence type="ECO:0000256" key="3">
    <source>
        <dbReference type="ARBA" id="ARBA00022692"/>
    </source>
</evidence>
<evidence type="ECO:0000256" key="6">
    <source>
        <dbReference type="SAM" id="Phobius"/>
    </source>
</evidence>
<dbReference type="CDD" id="cd06574">
    <property type="entry name" value="TM_PBP1_branched-chain-AA_like"/>
    <property type="match status" value="1"/>
</dbReference>
<dbReference type="Proteomes" id="UP000301475">
    <property type="component" value="Chromosome"/>
</dbReference>
<dbReference type="GO" id="GO:0005886">
    <property type="term" value="C:plasma membrane"/>
    <property type="evidence" value="ECO:0007669"/>
    <property type="project" value="UniProtKB-SubCell"/>
</dbReference>
<feature type="transmembrane region" description="Helical" evidence="6">
    <location>
        <begin position="141"/>
        <end position="159"/>
    </location>
</feature>
<evidence type="ECO:0000256" key="2">
    <source>
        <dbReference type="ARBA" id="ARBA00022475"/>
    </source>
</evidence>
<dbReference type="EMBL" id="CP039381">
    <property type="protein sequence ID" value="QCT06038.1"/>
    <property type="molecule type" value="Genomic_DNA"/>
</dbReference>
<evidence type="ECO:0000256" key="4">
    <source>
        <dbReference type="ARBA" id="ARBA00022989"/>
    </source>
</evidence>
<keyword evidence="5 6" id="KW-0472">Membrane</keyword>
<feature type="transmembrane region" description="Helical" evidence="6">
    <location>
        <begin position="6"/>
        <end position="25"/>
    </location>
</feature>
<protein>
    <submittedName>
        <fullName evidence="7">ABC transporter permease</fullName>
    </submittedName>
</protein>
<name>A0A4P8XYW4_9FIRM</name>
<dbReference type="KEGG" id="ruj:E5Z56_01045"/>
<feature type="transmembrane region" description="Helical" evidence="6">
    <location>
        <begin position="275"/>
        <end position="295"/>
    </location>
</feature>
<feature type="transmembrane region" description="Helical" evidence="6">
    <location>
        <begin position="87"/>
        <end position="106"/>
    </location>
</feature>
<keyword evidence="8" id="KW-1185">Reference proteome</keyword>
<dbReference type="AlphaFoldDB" id="A0A4P8XYW4"/>
<dbReference type="RefSeq" id="WP_138156136.1">
    <property type="nucleotide sequence ID" value="NZ_CP039381.1"/>
</dbReference>
<dbReference type="InterPro" id="IPR001851">
    <property type="entry name" value="ABC_transp_permease"/>
</dbReference>
<organism evidence="7 8">
    <name type="scientific">Ruminococcus bovis</name>
    <dbReference type="NCBI Taxonomy" id="2564099"/>
    <lineage>
        <taxon>Bacteria</taxon>
        <taxon>Bacillati</taxon>
        <taxon>Bacillota</taxon>
        <taxon>Clostridia</taxon>
        <taxon>Eubacteriales</taxon>
        <taxon>Oscillospiraceae</taxon>
        <taxon>Ruminococcus</taxon>
    </lineage>
</organism>